<sequence length="606" mass="66656">MIWFALAAFVLLRLGLLWAYPEHFADLSLWQKAGAFAQGLRFDGQLAVLAFAPFLLLLMIPWPRLQRRGFRKTVSWLAAAVLAVLLGIGVADLAYFGEVGRHLGGELFSLGGDWGFVWRAAVSSRLGHTLGGLAMLLLAGWLWQRLVAGKAVAWNGTWQRGAAQSCLLLVCLVLAARGTLGGGKPLSTIDAFKGQTLAQANLAINGPLAALKAGDQQAAPLDLLSAEEMAAVAHTQPAQPFLYRPASNAPSGKNVVFILLESWSSRYIDGLAGSAYGATPYLDSLIPRAQVWDRFYAAGQRSIVGIQAALTAVPALPGQPNLGFGLEVNRMSRIAALADAHGYRTLMAQSSKRRSFYMDGIAHALGFREYYGMEDVPLLRSYAEQAPYGWDYDTLQFVGRKLSEGRQPFFAFVFTGTTHEPFADPGREFHLAPHQSSGEQGFLNTLRYSDWALQEFMTYAEQQSWYRNTVFVISADHTLNAGPGGQGAEAFHIPLLIFAPDGSLPLQRHSRLASQYDLLPTFIDLLGWNEPVSAFGHSLLRPDSQQPLMMTKGDISVMLAEGAYAEFNRRHLLTEEGGDAEPQRRLLQWRMQTADTLLRQNRWAEE</sequence>
<evidence type="ECO:0000256" key="4">
    <source>
        <dbReference type="ARBA" id="ARBA00022989"/>
    </source>
</evidence>
<dbReference type="InterPro" id="IPR050448">
    <property type="entry name" value="OpgB/LTA_synthase_biosynth"/>
</dbReference>
<accession>A0A7D7NB20</accession>
<reference evidence="8 9" key="1">
    <citation type="submission" date="2020-07" db="EMBL/GenBank/DDBJ databases">
        <title>Genomic diversity of species in the Neisseriaceae family.</title>
        <authorList>
            <person name="Vincent A.T."/>
            <person name="Bernet E."/>
            <person name="Veyrier F.J."/>
        </authorList>
    </citation>
    <scope>NUCLEOTIDE SEQUENCE [LARGE SCALE GENOMIC DNA]</scope>
    <source>
        <strain evidence="8 9">DSM 22244</strain>
    </source>
</reference>
<keyword evidence="4 6" id="KW-1133">Transmembrane helix</keyword>
<evidence type="ECO:0000313" key="9">
    <source>
        <dbReference type="Proteomes" id="UP000514752"/>
    </source>
</evidence>
<dbReference type="Gene3D" id="3.40.720.10">
    <property type="entry name" value="Alkaline Phosphatase, subunit A"/>
    <property type="match status" value="1"/>
</dbReference>
<evidence type="ECO:0000256" key="6">
    <source>
        <dbReference type="SAM" id="Phobius"/>
    </source>
</evidence>
<keyword evidence="5 6" id="KW-0472">Membrane</keyword>
<dbReference type="KEGG" id="nsg:H3L94_07960"/>
<dbReference type="Pfam" id="PF00884">
    <property type="entry name" value="Sulfatase"/>
    <property type="match status" value="1"/>
</dbReference>
<feature type="transmembrane region" description="Helical" evidence="6">
    <location>
        <begin position="74"/>
        <end position="96"/>
    </location>
</feature>
<dbReference type="AlphaFoldDB" id="A0A7D7NB20"/>
<evidence type="ECO:0000256" key="5">
    <source>
        <dbReference type="ARBA" id="ARBA00023136"/>
    </source>
</evidence>
<dbReference type="Gene3D" id="3.30.1120.80">
    <property type="match status" value="1"/>
</dbReference>
<evidence type="ECO:0000259" key="7">
    <source>
        <dbReference type="Pfam" id="PF00884"/>
    </source>
</evidence>
<proteinExistence type="predicted"/>
<feature type="domain" description="Sulfatase N-terminal" evidence="7">
    <location>
        <begin position="253"/>
        <end position="527"/>
    </location>
</feature>
<dbReference type="GO" id="GO:0005886">
    <property type="term" value="C:plasma membrane"/>
    <property type="evidence" value="ECO:0007669"/>
    <property type="project" value="UniProtKB-SubCell"/>
</dbReference>
<keyword evidence="2" id="KW-1003">Cell membrane</keyword>
<dbReference type="PANTHER" id="PTHR47371">
    <property type="entry name" value="LIPOTEICHOIC ACID SYNTHASE"/>
    <property type="match status" value="1"/>
</dbReference>
<name>A0A7D7NB20_9NEIS</name>
<dbReference type="CDD" id="cd16015">
    <property type="entry name" value="LTA_synthase"/>
    <property type="match status" value="1"/>
</dbReference>
<dbReference type="InterPro" id="IPR017850">
    <property type="entry name" value="Alkaline_phosphatase_core_sf"/>
</dbReference>
<dbReference type="EMBL" id="CP059567">
    <property type="protein sequence ID" value="QMT41637.1"/>
    <property type="molecule type" value="Genomic_DNA"/>
</dbReference>
<gene>
    <name evidence="8" type="ORF">H3L94_07960</name>
</gene>
<dbReference type="PANTHER" id="PTHR47371:SF3">
    <property type="entry name" value="PHOSPHOGLYCEROL TRANSFERASE I"/>
    <property type="match status" value="1"/>
</dbReference>
<evidence type="ECO:0000256" key="1">
    <source>
        <dbReference type="ARBA" id="ARBA00004651"/>
    </source>
</evidence>
<keyword evidence="3 6" id="KW-0812">Transmembrane</keyword>
<comment type="subcellular location">
    <subcellularLocation>
        <location evidence="1">Cell membrane</location>
        <topology evidence="1">Multi-pass membrane protein</topology>
    </subcellularLocation>
</comment>
<evidence type="ECO:0000256" key="2">
    <source>
        <dbReference type="ARBA" id="ARBA00022475"/>
    </source>
</evidence>
<dbReference type="InterPro" id="IPR000917">
    <property type="entry name" value="Sulfatase_N"/>
</dbReference>
<feature type="transmembrane region" description="Helical" evidence="6">
    <location>
        <begin position="43"/>
        <end position="62"/>
    </location>
</feature>
<evidence type="ECO:0000256" key="3">
    <source>
        <dbReference type="ARBA" id="ARBA00022692"/>
    </source>
</evidence>
<protein>
    <submittedName>
        <fullName evidence="8">LTA synthase family protein</fullName>
    </submittedName>
</protein>
<dbReference type="SUPFAM" id="SSF53649">
    <property type="entry name" value="Alkaline phosphatase-like"/>
    <property type="match status" value="1"/>
</dbReference>
<evidence type="ECO:0000313" key="8">
    <source>
        <dbReference type="EMBL" id="QMT41637.1"/>
    </source>
</evidence>
<organism evidence="8 9">
    <name type="scientific">Neisseria shayeganii</name>
    <dbReference type="NCBI Taxonomy" id="607712"/>
    <lineage>
        <taxon>Bacteria</taxon>
        <taxon>Pseudomonadati</taxon>
        <taxon>Pseudomonadota</taxon>
        <taxon>Betaproteobacteria</taxon>
        <taxon>Neisseriales</taxon>
        <taxon>Neisseriaceae</taxon>
        <taxon>Neisseria</taxon>
    </lineage>
</organism>
<dbReference type="Proteomes" id="UP000514752">
    <property type="component" value="Chromosome"/>
</dbReference>